<gene>
    <name evidence="1" type="ORF">BA724_04305</name>
</gene>
<dbReference type="InterPro" id="IPR020049">
    <property type="entry name" value="Major_capsid-like"/>
</dbReference>
<protein>
    <submittedName>
        <fullName evidence="1">Major capsid protein</fullName>
    </submittedName>
</protein>
<accession>A0A1E7DQ70</accession>
<dbReference type="Gene3D" id="3.30.2400.30">
    <property type="match status" value="1"/>
</dbReference>
<sequence>MTGFREDMLIRPQDLEAIDNVVYEPKKEELIGRTLFSVKSDVPAAAEVYGYDVITRSGSAKILAPGADDVPLVDADKRRHKVDIYSIANAIRYSIQELRQAQMAGIPVDSAKAEIARRAMAEKENRLIWHGDAKYDMPGVLNAEGIQTVAVDAGASAQTEWAEKTGKEIVADLRKARSLVNRLPGHNANTLVLTPAGMEALEMEYNANTDKTVLEFIRSQNWFSNIVATSDLEGQGVGGTDCFLVLDNSPSVIQILITMDIYRHPTEYKFPNYKVPFEERLGGAVVRYPMAIVRGDGI</sequence>
<dbReference type="STRING" id="1714016.BA724_04305"/>
<proteinExistence type="predicted"/>
<evidence type="ECO:0000313" key="1">
    <source>
        <dbReference type="EMBL" id="OES45237.1"/>
    </source>
</evidence>
<name>A0A1E7DQ70_9BACI</name>
<dbReference type="Pfam" id="PF09950">
    <property type="entry name" value="Major_capside"/>
    <property type="match status" value="1"/>
</dbReference>
<dbReference type="Proteomes" id="UP000095658">
    <property type="component" value="Unassembled WGS sequence"/>
</dbReference>
<dbReference type="RefSeq" id="WP_069938118.1">
    <property type="nucleotide sequence ID" value="NZ_MAMP01000020.1"/>
</dbReference>
<evidence type="ECO:0000313" key="2">
    <source>
        <dbReference type="Proteomes" id="UP000095658"/>
    </source>
</evidence>
<dbReference type="EMBL" id="MAMP01000020">
    <property type="protein sequence ID" value="OES45237.1"/>
    <property type="molecule type" value="Genomic_DNA"/>
</dbReference>
<keyword evidence="2" id="KW-1185">Reference proteome</keyword>
<comment type="caution">
    <text evidence="1">The sequence shown here is derived from an EMBL/GenBank/DDBJ whole genome shotgun (WGS) entry which is preliminary data.</text>
</comment>
<dbReference type="AlphaFoldDB" id="A0A1E7DQ70"/>
<dbReference type="PIRSF" id="PIRSF029202">
    <property type="entry name" value="UCP029202"/>
    <property type="match status" value="1"/>
</dbReference>
<dbReference type="SUPFAM" id="SSF56563">
    <property type="entry name" value="Major capsid protein gp5"/>
    <property type="match status" value="1"/>
</dbReference>
<organism evidence="1 2">
    <name type="scientific">Domibacillus iocasae</name>
    <dbReference type="NCBI Taxonomy" id="1714016"/>
    <lineage>
        <taxon>Bacteria</taxon>
        <taxon>Bacillati</taxon>
        <taxon>Bacillota</taxon>
        <taxon>Bacilli</taxon>
        <taxon>Bacillales</taxon>
        <taxon>Bacillaceae</taxon>
        <taxon>Domibacillus</taxon>
    </lineage>
</organism>
<reference evidence="1 2" key="1">
    <citation type="submission" date="2016-06" db="EMBL/GenBank/DDBJ databases">
        <title>Domibacillus iocasae genome sequencing.</title>
        <authorList>
            <person name="Verma A."/>
            <person name="Pal Y."/>
            <person name="Ojha A.K."/>
            <person name="Krishnamurthi S."/>
        </authorList>
    </citation>
    <scope>NUCLEOTIDE SEQUENCE [LARGE SCALE GENOMIC DNA]</scope>
    <source>
        <strain evidence="1 2">DSM 29979</strain>
    </source>
</reference>
<dbReference type="OrthoDB" id="9811942at2"/>